<dbReference type="Pfam" id="PF01494">
    <property type="entry name" value="FAD_binding_3"/>
    <property type="match status" value="1"/>
</dbReference>
<dbReference type="GO" id="GO:0016705">
    <property type="term" value="F:oxidoreductase activity, acting on paired donors, with incorporation or reduction of molecular oxygen"/>
    <property type="evidence" value="ECO:0007669"/>
    <property type="project" value="InterPro"/>
</dbReference>
<dbReference type="RefSeq" id="WP_094803386.1">
    <property type="nucleotide sequence ID" value="NZ_NEVN01000002.1"/>
</dbReference>
<comment type="caution">
    <text evidence="9">The sequence shown here is derived from an EMBL/GenBank/DDBJ whole genome shotgun (WGS) entry which is preliminary data.</text>
</comment>
<evidence type="ECO:0000256" key="4">
    <source>
        <dbReference type="ARBA" id="ARBA00022630"/>
    </source>
</evidence>
<dbReference type="Proteomes" id="UP000216913">
    <property type="component" value="Unassembled WGS sequence"/>
</dbReference>
<comment type="cofactor">
    <cofactor evidence="1">
        <name>FAD</name>
        <dbReference type="ChEBI" id="CHEBI:57692"/>
    </cofactor>
</comment>
<dbReference type="NCBIfam" id="TIGR01988">
    <property type="entry name" value="Ubi-OHases"/>
    <property type="match status" value="1"/>
</dbReference>
<keyword evidence="5" id="KW-0274">FAD</keyword>
<organism evidence="9 10">
    <name type="scientific">Bordetella genomosp. 5</name>
    <dbReference type="NCBI Taxonomy" id="1395608"/>
    <lineage>
        <taxon>Bacteria</taxon>
        <taxon>Pseudomonadati</taxon>
        <taxon>Pseudomonadota</taxon>
        <taxon>Betaproteobacteria</taxon>
        <taxon>Burkholderiales</taxon>
        <taxon>Alcaligenaceae</taxon>
        <taxon>Bordetella</taxon>
    </lineage>
</organism>
<dbReference type="InterPro" id="IPR051205">
    <property type="entry name" value="UbiH/COQ6_monooxygenase"/>
</dbReference>
<dbReference type="InterPro" id="IPR036188">
    <property type="entry name" value="FAD/NAD-bd_sf"/>
</dbReference>
<evidence type="ECO:0000256" key="5">
    <source>
        <dbReference type="ARBA" id="ARBA00022827"/>
    </source>
</evidence>
<evidence type="ECO:0000313" key="9">
    <source>
        <dbReference type="EMBL" id="OZI45641.1"/>
    </source>
</evidence>
<dbReference type="GO" id="GO:0006744">
    <property type="term" value="P:ubiquinone biosynthetic process"/>
    <property type="evidence" value="ECO:0007669"/>
    <property type="project" value="UniProtKB-UniPathway"/>
</dbReference>
<evidence type="ECO:0000256" key="7">
    <source>
        <dbReference type="ARBA" id="ARBA00023033"/>
    </source>
</evidence>
<evidence type="ECO:0000259" key="8">
    <source>
        <dbReference type="Pfam" id="PF01494"/>
    </source>
</evidence>
<keyword evidence="7 9" id="KW-0503">Monooxygenase</keyword>
<gene>
    <name evidence="9" type="ORF">CAL25_20590</name>
</gene>
<dbReference type="SUPFAM" id="SSF51905">
    <property type="entry name" value="FAD/NAD(P)-binding domain"/>
    <property type="match status" value="1"/>
</dbReference>
<evidence type="ECO:0000256" key="1">
    <source>
        <dbReference type="ARBA" id="ARBA00001974"/>
    </source>
</evidence>
<evidence type="ECO:0000256" key="6">
    <source>
        <dbReference type="ARBA" id="ARBA00023002"/>
    </source>
</evidence>
<comment type="pathway">
    <text evidence="2">Cofactor biosynthesis; ubiquinone biosynthesis.</text>
</comment>
<proteinExistence type="inferred from homology"/>
<keyword evidence="6" id="KW-0560">Oxidoreductase</keyword>
<sequence>MTSSVFDIAILGAGPVGQALALLLARTARDPARIALLSAPAGAGGAAGLPPLADPRVLALNRGSRVLLESLDAWPTRTADIRHIHVSQRGRLGRALIDHADFGVPQLGSVVAYGPLHERLSERVAASGVTVLPGPPARIGDTLTDAVQVLQGDVALAARVAVQCDGAAGADVHRSYGQHAVLTTARASLPRPGWAWERFTREGPLAMLPHPQTPDTYSVVWCCAPERAAELVQLDDERFSQALSTAFGGRLGRLHSQAPRHVFPLELKARRAQAQGRTATIGNAAQTLHPVAGQGLNLGLRDAAQLAQALAAWMQDPTPNPSPLLAGFARDRGADRLLTASLTDLMPRVFATGLAPVEHACGLALLTLDLVPAVRAPLARHLLQGLRT</sequence>
<dbReference type="UniPathway" id="UPA00232"/>
<reference evidence="9 10" key="1">
    <citation type="submission" date="2017-05" db="EMBL/GenBank/DDBJ databases">
        <title>Complete and WGS of Bordetella genogroups.</title>
        <authorList>
            <person name="Spilker T."/>
            <person name="LiPuma J."/>
        </authorList>
    </citation>
    <scope>NUCLEOTIDE SEQUENCE [LARGE SCALE GENOMIC DNA]</scope>
    <source>
        <strain evidence="9 10">AU10456</strain>
    </source>
</reference>
<accession>A0A261T8L3</accession>
<feature type="domain" description="FAD-binding" evidence="8">
    <location>
        <begin position="186"/>
        <end position="315"/>
    </location>
</feature>
<dbReference type="InterPro" id="IPR002938">
    <property type="entry name" value="FAD-bd"/>
</dbReference>
<evidence type="ECO:0000256" key="3">
    <source>
        <dbReference type="ARBA" id="ARBA00005349"/>
    </source>
</evidence>
<evidence type="ECO:0000256" key="2">
    <source>
        <dbReference type="ARBA" id="ARBA00004749"/>
    </source>
</evidence>
<dbReference type="GO" id="GO:0071949">
    <property type="term" value="F:FAD binding"/>
    <property type="evidence" value="ECO:0007669"/>
    <property type="project" value="InterPro"/>
</dbReference>
<dbReference type="OrthoDB" id="9769565at2"/>
<dbReference type="EMBL" id="NEVP01000012">
    <property type="protein sequence ID" value="OZI45641.1"/>
    <property type="molecule type" value="Genomic_DNA"/>
</dbReference>
<dbReference type="Gene3D" id="3.50.50.60">
    <property type="entry name" value="FAD/NAD(P)-binding domain"/>
    <property type="match status" value="2"/>
</dbReference>
<name>A0A261T8L3_9BORD</name>
<dbReference type="PANTHER" id="PTHR43876:SF7">
    <property type="entry name" value="UBIQUINONE BIOSYNTHESIS MONOOXYGENASE COQ6, MITOCHONDRIAL"/>
    <property type="match status" value="1"/>
</dbReference>
<dbReference type="AlphaFoldDB" id="A0A261T8L3"/>
<protein>
    <submittedName>
        <fullName evidence="9">Monooxygenase</fullName>
    </submittedName>
</protein>
<keyword evidence="10" id="KW-1185">Reference proteome</keyword>
<dbReference type="PANTHER" id="PTHR43876">
    <property type="entry name" value="UBIQUINONE BIOSYNTHESIS MONOOXYGENASE COQ6, MITOCHONDRIAL"/>
    <property type="match status" value="1"/>
</dbReference>
<dbReference type="InterPro" id="IPR010971">
    <property type="entry name" value="UbiH/COQ6"/>
</dbReference>
<dbReference type="InterPro" id="IPR018168">
    <property type="entry name" value="Ubi_Hdrlase_CS"/>
</dbReference>
<dbReference type="NCBIfam" id="NF005421">
    <property type="entry name" value="PRK06996.1"/>
    <property type="match status" value="1"/>
</dbReference>
<dbReference type="GO" id="GO:0004497">
    <property type="term" value="F:monooxygenase activity"/>
    <property type="evidence" value="ECO:0007669"/>
    <property type="project" value="UniProtKB-KW"/>
</dbReference>
<dbReference type="PROSITE" id="PS01304">
    <property type="entry name" value="UBIH"/>
    <property type="match status" value="1"/>
</dbReference>
<dbReference type="PRINTS" id="PR00420">
    <property type="entry name" value="RNGMNOXGNASE"/>
</dbReference>
<evidence type="ECO:0000313" key="10">
    <source>
        <dbReference type="Proteomes" id="UP000216913"/>
    </source>
</evidence>
<comment type="similarity">
    <text evidence="3">Belongs to the UbiH/COQ6 family.</text>
</comment>
<keyword evidence="4" id="KW-0285">Flavoprotein</keyword>